<evidence type="ECO:0000313" key="9">
    <source>
        <dbReference type="Proteomes" id="UP000825078"/>
    </source>
</evidence>
<keyword evidence="6" id="KW-1278">Translocase</keyword>
<dbReference type="GO" id="GO:0005886">
    <property type="term" value="C:plasma membrane"/>
    <property type="evidence" value="ECO:0007669"/>
    <property type="project" value="UniProtKB-SubCell"/>
</dbReference>
<organism evidence="8 9">
    <name type="scientific">Shewanella algae</name>
    <dbReference type="NCBI Taxonomy" id="38313"/>
    <lineage>
        <taxon>Bacteria</taxon>
        <taxon>Pseudomonadati</taxon>
        <taxon>Pseudomonadota</taxon>
        <taxon>Gammaproteobacteria</taxon>
        <taxon>Alteromonadales</taxon>
        <taxon>Shewanellaceae</taxon>
        <taxon>Shewanella</taxon>
    </lineage>
</organism>
<keyword evidence="2" id="KW-0813">Transport</keyword>
<dbReference type="GO" id="GO:0016887">
    <property type="term" value="F:ATP hydrolysis activity"/>
    <property type="evidence" value="ECO:0007669"/>
    <property type="project" value="InterPro"/>
</dbReference>
<dbReference type="CDD" id="cd03256">
    <property type="entry name" value="ABC_PhnC_transporter"/>
    <property type="match status" value="1"/>
</dbReference>
<evidence type="ECO:0000256" key="4">
    <source>
        <dbReference type="ARBA" id="ARBA00022741"/>
    </source>
</evidence>
<proteinExistence type="predicted"/>
<dbReference type="InterPro" id="IPR050086">
    <property type="entry name" value="MetN_ABC_transporter-like"/>
</dbReference>
<comment type="subcellular location">
    <subcellularLocation>
        <location evidence="1">Cell inner membrane</location>
        <topology evidence="1">Peripheral membrane protein</topology>
    </subcellularLocation>
</comment>
<dbReference type="Pfam" id="PF00005">
    <property type="entry name" value="ABC_tran"/>
    <property type="match status" value="1"/>
</dbReference>
<dbReference type="GO" id="GO:0015416">
    <property type="term" value="F:ABC-type phosphonate transporter activity"/>
    <property type="evidence" value="ECO:0007669"/>
    <property type="project" value="InterPro"/>
</dbReference>
<keyword evidence="5 8" id="KW-0067">ATP-binding</keyword>
<sequence length="275" mass="30256">MIEVRNLSKAYGETRVLEDINFKVEAGEFVVVLGPSGAGKSTLLRCINRLTPPSSGEVLIDGESYPVGDKHAYRILSQRIAMVFQHHNLVDRLSVIKNVLTGRMAKIPFWACLLQLFPKQDVEAALNAIAQVGLEEKAWNRADNLSGGQQQRVGIARALAQEPDLILADEPVASLDPKTSRQILGYIREVSRKNNIAVLCNLHQIDYAMEFGQRIIGISGGHIVFNGKPEELTPEIVAQIYPGLEDEGIAKLVSRTAEELRRKKAGAPVLKEALC</sequence>
<protein>
    <submittedName>
        <fullName evidence="8">Phosphonates import ATP-binding protein PhnC</fullName>
    </submittedName>
</protein>
<dbReference type="PROSITE" id="PS00211">
    <property type="entry name" value="ABC_TRANSPORTER_1"/>
    <property type="match status" value="1"/>
</dbReference>
<accession>A0A5N5TXW2</accession>
<dbReference type="Gene3D" id="3.40.50.300">
    <property type="entry name" value="P-loop containing nucleotide triphosphate hydrolases"/>
    <property type="match status" value="1"/>
</dbReference>
<evidence type="ECO:0000256" key="5">
    <source>
        <dbReference type="ARBA" id="ARBA00022840"/>
    </source>
</evidence>
<dbReference type="NCBIfam" id="TIGR02315">
    <property type="entry name" value="ABC_phnC"/>
    <property type="match status" value="1"/>
</dbReference>
<dbReference type="InterPro" id="IPR027417">
    <property type="entry name" value="P-loop_NTPase"/>
</dbReference>
<dbReference type="InterPro" id="IPR003439">
    <property type="entry name" value="ABC_transporter-like_ATP-bd"/>
</dbReference>
<dbReference type="PROSITE" id="PS50893">
    <property type="entry name" value="ABC_TRANSPORTER_2"/>
    <property type="match status" value="1"/>
</dbReference>
<dbReference type="GO" id="GO:0005524">
    <property type="term" value="F:ATP binding"/>
    <property type="evidence" value="ECO:0007669"/>
    <property type="project" value="UniProtKB-KW"/>
</dbReference>
<evidence type="ECO:0000256" key="2">
    <source>
        <dbReference type="ARBA" id="ARBA00022448"/>
    </source>
</evidence>
<name>A0A5N5TXW2_9GAMM</name>
<dbReference type="SMART" id="SM00382">
    <property type="entry name" value="AAA"/>
    <property type="match status" value="1"/>
</dbReference>
<dbReference type="PANTHER" id="PTHR43166:SF6">
    <property type="entry name" value="PHOSPHONATES IMPORT ATP-BINDING PROTEIN PHNC"/>
    <property type="match status" value="1"/>
</dbReference>
<dbReference type="PANTHER" id="PTHR43166">
    <property type="entry name" value="AMINO ACID IMPORT ATP-BINDING PROTEIN"/>
    <property type="match status" value="1"/>
</dbReference>
<evidence type="ECO:0000256" key="7">
    <source>
        <dbReference type="ARBA" id="ARBA00023136"/>
    </source>
</evidence>
<evidence type="ECO:0000313" key="8">
    <source>
        <dbReference type="EMBL" id="BCV46892.1"/>
    </source>
</evidence>
<dbReference type="InterPro" id="IPR012693">
    <property type="entry name" value="ABC_transpr_PhnC"/>
</dbReference>
<evidence type="ECO:0000256" key="1">
    <source>
        <dbReference type="ARBA" id="ARBA00004417"/>
    </source>
</evidence>
<reference evidence="8" key="1">
    <citation type="submission" date="2021-05" db="EMBL/GenBank/DDBJ databases">
        <title>Molecular characterization for Shewanella algae harboring chromosomal blaOXA-55-like strains isolated from clinical and environment sample.</title>
        <authorList>
            <person name="Ohama Y."/>
            <person name="Aoki K."/>
            <person name="Harada S."/>
            <person name="Moriya K."/>
            <person name="Ishii Y."/>
            <person name="Tateda K."/>
        </authorList>
    </citation>
    <scope>NUCLEOTIDE SEQUENCE</scope>
    <source>
        <strain evidence="8">TUM17379</strain>
    </source>
</reference>
<keyword evidence="3" id="KW-1003">Cell membrane</keyword>
<dbReference type="Proteomes" id="UP000825078">
    <property type="component" value="Chromosome"/>
</dbReference>
<dbReference type="EMBL" id="AP024613">
    <property type="protein sequence ID" value="BCV46892.1"/>
    <property type="molecule type" value="Genomic_DNA"/>
</dbReference>
<dbReference type="RefSeq" id="WP_025010083.1">
    <property type="nucleotide sequence ID" value="NZ_AP024610.1"/>
</dbReference>
<dbReference type="SUPFAM" id="SSF52540">
    <property type="entry name" value="P-loop containing nucleoside triphosphate hydrolases"/>
    <property type="match status" value="1"/>
</dbReference>
<evidence type="ECO:0000256" key="6">
    <source>
        <dbReference type="ARBA" id="ARBA00022967"/>
    </source>
</evidence>
<evidence type="ECO:0000256" key="3">
    <source>
        <dbReference type="ARBA" id="ARBA00022475"/>
    </source>
</evidence>
<dbReference type="GeneID" id="93811027"/>
<keyword evidence="4" id="KW-0547">Nucleotide-binding</keyword>
<dbReference type="InterPro" id="IPR003593">
    <property type="entry name" value="AAA+_ATPase"/>
</dbReference>
<dbReference type="InterPro" id="IPR017871">
    <property type="entry name" value="ABC_transporter-like_CS"/>
</dbReference>
<keyword evidence="7" id="KW-0472">Membrane</keyword>
<gene>
    <name evidence="8" type="primary">phnC</name>
    <name evidence="8" type="ORF">TUM17379_39100</name>
</gene>
<dbReference type="AlphaFoldDB" id="A0A5N5TXW2"/>